<sequence length="550" mass="63927">MAAVNLNSFYHRPEANFSPSLWGDRFISYISDSKVTEKYSKTVEVLKNDVRSLLTAPETKMIETMNLIDTIERLGVAYHFQNEIEEKLQHYFHLNTNYHDDEAYDLYTVALHFRLFRQHGHPISSEIFGKWLDVEGKFQDDLQSDAKGLLSLYEASYLRTRGETILDDALAFTTATLKSMAPNLGSPLKEQVVHALVQPLHLGIPRVEARSFISVYEEKEQKNETLMKLAKIDYNLLQIIHKEELSEISRWWKELGLISKLRYARDRVVECYFWAMGVCHEPQYSRGRIMLAKTIAITSLIDDTFDAYGTIEELEIFTEAIQRWDDGEITRLPEYMRPLYKAVLELYEQFEEELAGEGLSYAVYYATEALKELVRGYLVEAKWFIKGYLPLFDEYLNNGLITSTYHYLTTTSFLGMGSARKDDFEWLSKKPKMLVAALKICRLVDDAVSYEVEKERGQVTTGIDSYMRENGVTKEEAKAKFWEMSMDAWKDINEEYLKESCYIAKDILMKIFNLERVLDVVYKNNEDGYTHPQKVFEPLIIALLVDPINV</sequence>
<dbReference type="AlphaFoldDB" id="A0ABD1I0G0"/>
<protein>
    <submittedName>
        <fullName evidence="11">Germacrene A synthase-like</fullName>
    </submittedName>
</protein>
<dbReference type="Pfam" id="PF01397">
    <property type="entry name" value="Terpene_synth"/>
    <property type="match status" value="1"/>
</dbReference>
<dbReference type="PANTHER" id="PTHR31225:SF93">
    <property type="entry name" value="ALPHA-HUMULENE_(-)-(E)-BETA-CARYOPHYLLENE SYNTHASE"/>
    <property type="match status" value="1"/>
</dbReference>
<dbReference type="EMBL" id="JBEAFC010000003">
    <property type="protein sequence ID" value="KAL1562180.1"/>
    <property type="molecule type" value="Genomic_DNA"/>
</dbReference>
<dbReference type="CDD" id="cd00684">
    <property type="entry name" value="Terpene_cyclase_plant_C1"/>
    <property type="match status" value="1"/>
</dbReference>
<dbReference type="SUPFAM" id="SSF48576">
    <property type="entry name" value="Terpenoid synthases"/>
    <property type="match status" value="1"/>
</dbReference>
<dbReference type="Gene3D" id="1.50.10.130">
    <property type="entry name" value="Terpene synthase, N-terminal domain"/>
    <property type="match status" value="1"/>
</dbReference>
<evidence type="ECO:0000313" key="10">
    <source>
        <dbReference type="EMBL" id="KAL1562177.1"/>
    </source>
</evidence>
<gene>
    <name evidence="8" type="ORF">AAHA92_04776</name>
    <name evidence="9" type="ORF">AAHA92_04779</name>
    <name evidence="10" type="ORF">AAHA92_04782</name>
    <name evidence="11" type="ORF">AAHA92_04785</name>
</gene>
<feature type="domain" description="Terpene synthase N-terminal" evidence="6">
    <location>
        <begin position="21"/>
        <end position="196"/>
    </location>
</feature>
<dbReference type="SFLD" id="SFLDG01019">
    <property type="entry name" value="Terpene_Cyclase_Like_1_C_Termi"/>
    <property type="match status" value="1"/>
</dbReference>
<reference evidence="11 12" key="1">
    <citation type="submission" date="2024-06" db="EMBL/GenBank/DDBJ databases">
        <title>A chromosome level genome sequence of Diviner's sage (Salvia divinorum).</title>
        <authorList>
            <person name="Ford S.A."/>
            <person name="Ro D.-K."/>
            <person name="Ness R.W."/>
            <person name="Phillips M.A."/>
        </authorList>
    </citation>
    <scope>NUCLEOTIDE SEQUENCE [LARGE SCALE GENOMIC DNA]</scope>
    <source>
        <strain evidence="11">SAF-2024a</strain>
        <tissue evidence="11">Leaf</tissue>
    </source>
</reference>
<dbReference type="InterPro" id="IPR008930">
    <property type="entry name" value="Terpenoid_cyclase/PrenylTrfase"/>
</dbReference>
<organism evidence="11 12">
    <name type="scientific">Salvia divinorum</name>
    <name type="common">Maria pastora</name>
    <name type="synonym">Diviner's sage</name>
    <dbReference type="NCBI Taxonomy" id="28513"/>
    <lineage>
        <taxon>Eukaryota</taxon>
        <taxon>Viridiplantae</taxon>
        <taxon>Streptophyta</taxon>
        <taxon>Embryophyta</taxon>
        <taxon>Tracheophyta</taxon>
        <taxon>Spermatophyta</taxon>
        <taxon>Magnoliopsida</taxon>
        <taxon>eudicotyledons</taxon>
        <taxon>Gunneridae</taxon>
        <taxon>Pentapetalae</taxon>
        <taxon>asterids</taxon>
        <taxon>lamiids</taxon>
        <taxon>Lamiales</taxon>
        <taxon>Lamiaceae</taxon>
        <taxon>Nepetoideae</taxon>
        <taxon>Mentheae</taxon>
        <taxon>Salviinae</taxon>
        <taxon>Salvia</taxon>
        <taxon>Salvia subgen. Calosphace</taxon>
    </lineage>
</organism>
<evidence type="ECO:0000313" key="9">
    <source>
        <dbReference type="EMBL" id="KAL1562172.1"/>
    </source>
</evidence>
<dbReference type="Gene3D" id="1.10.600.10">
    <property type="entry name" value="Farnesyl Diphosphate Synthase"/>
    <property type="match status" value="1"/>
</dbReference>
<accession>A0ABD1I0G0</accession>
<keyword evidence="4" id="KW-0460">Magnesium</keyword>
<comment type="caution">
    <text evidence="11">The sequence shown here is derived from an EMBL/GenBank/DDBJ whole genome shotgun (WGS) entry which is preliminary data.</text>
</comment>
<evidence type="ECO:0000313" key="12">
    <source>
        <dbReference type="Proteomes" id="UP001567538"/>
    </source>
</evidence>
<dbReference type="InterPro" id="IPR050148">
    <property type="entry name" value="Terpene_synthase-like"/>
</dbReference>
<dbReference type="InterPro" id="IPR008949">
    <property type="entry name" value="Isoprenoid_synthase_dom_sf"/>
</dbReference>
<evidence type="ECO:0000256" key="2">
    <source>
        <dbReference type="ARBA" id="ARBA00004721"/>
    </source>
</evidence>
<dbReference type="Pfam" id="PF03936">
    <property type="entry name" value="Terpene_synth_C"/>
    <property type="match status" value="1"/>
</dbReference>
<dbReference type="PANTHER" id="PTHR31225">
    <property type="entry name" value="OS04G0344100 PROTEIN-RELATED"/>
    <property type="match status" value="1"/>
</dbReference>
<evidence type="ECO:0000313" key="8">
    <source>
        <dbReference type="EMBL" id="KAL1562169.1"/>
    </source>
</evidence>
<proteinExistence type="predicted"/>
<evidence type="ECO:0000256" key="3">
    <source>
        <dbReference type="ARBA" id="ARBA00022723"/>
    </source>
</evidence>
<dbReference type="EMBL" id="JBEAFC010000003">
    <property type="protein sequence ID" value="KAL1562172.1"/>
    <property type="molecule type" value="Genomic_DNA"/>
</dbReference>
<dbReference type="GO" id="GO:0046872">
    <property type="term" value="F:metal ion binding"/>
    <property type="evidence" value="ECO:0007669"/>
    <property type="project" value="UniProtKB-KW"/>
</dbReference>
<evidence type="ECO:0000256" key="4">
    <source>
        <dbReference type="ARBA" id="ARBA00022842"/>
    </source>
</evidence>
<dbReference type="InterPro" id="IPR001906">
    <property type="entry name" value="Terpene_synth_N"/>
</dbReference>
<name>A0ABD1I0G0_SALDI</name>
<dbReference type="InterPro" id="IPR036965">
    <property type="entry name" value="Terpene_synth_N_sf"/>
</dbReference>
<evidence type="ECO:0000259" key="7">
    <source>
        <dbReference type="Pfam" id="PF03936"/>
    </source>
</evidence>
<dbReference type="InterPro" id="IPR034741">
    <property type="entry name" value="Terpene_cyclase-like_1_C"/>
</dbReference>
<dbReference type="SFLD" id="SFLDS00005">
    <property type="entry name" value="Isoprenoid_Synthase_Type_I"/>
    <property type="match status" value="1"/>
</dbReference>
<dbReference type="EMBL" id="JBEAFC010000003">
    <property type="protein sequence ID" value="KAL1562169.1"/>
    <property type="molecule type" value="Genomic_DNA"/>
</dbReference>
<evidence type="ECO:0000313" key="11">
    <source>
        <dbReference type="EMBL" id="KAL1562180.1"/>
    </source>
</evidence>
<dbReference type="GO" id="GO:0010333">
    <property type="term" value="F:terpene synthase activity"/>
    <property type="evidence" value="ECO:0007669"/>
    <property type="project" value="UniProtKB-ARBA"/>
</dbReference>
<dbReference type="InterPro" id="IPR044814">
    <property type="entry name" value="Terpene_cyclase_plant_C1"/>
</dbReference>
<dbReference type="Proteomes" id="UP001567538">
    <property type="component" value="Unassembled WGS sequence"/>
</dbReference>
<dbReference type="InterPro" id="IPR005630">
    <property type="entry name" value="Terpene_synthase_metal-bd"/>
</dbReference>
<comment type="pathway">
    <text evidence="2">Secondary metabolite biosynthesis; terpenoid biosynthesis.</text>
</comment>
<keyword evidence="5" id="KW-0456">Lyase</keyword>
<feature type="domain" description="Terpene synthase metal-binding" evidence="7">
    <location>
        <begin position="253"/>
        <end position="491"/>
    </location>
</feature>
<comment type="cofactor">
    <cofactor evidence="1">
        <name>Mg(2+)</name>
        <dbReference type="ChEBI" id="CHEBI:18420"/>
    </cofactor>
</comment>
<dbReference type="FunFam" id="1.50.10.130:FF:000001">
    <property type="entry name" value="Isoprene synthase, chloroplastic"/>
    <property type="match status" value="1"/>
</dbReference>
<dbReference type="SUPFAM" id="SSF48239">
    <property type="entry name" value="Terpenoid cyclases/Protein prenyltransferases"/>
    <property type="match status" value="1"/>
</dbReference>
<evidence type="ECO:0000259" key="6">
    <source>
        <dbReference type="Pfam" id="PF01397"/>
    </source>
</evidence>
<dbReference type="FunFam" id="1.10.600.10:FF:000007">
    <property type="entry name" value="Isoprene synthase, chloroplastic"/>
    <property type="match status" value="1"/>
</dbReference>
<dbReference type="GO" id="GO:0016114">
    <property type="term" value="P:terpenoid biosynthetic process"/>
    <property type="evidence" value="ECO:0007669"/>
    <property type="project" value="UniProtKB-ARBA"/>
</dbReference>
<evidence type="ECO:0000256" key="1">
    <source>
        <dbReference type="ARBA" id="ARBA00001946"/>
    </source>
</evidence>
<keyword evidence="3" id="KW-0479">Metal-binding</keyword>
<keyword evidence="12" id="KW-1185">Reference proteome</keyword>
<evidence type="ECO:0000256" key="5">
    <source>
        <dbReference type="ARBA" id="ARBA00023239"/>
    </source>
</evidence>
<dbReference type="EMBL" id="JBEAFC010000003">
    <property type="protein sequence ID" value="KAL1562177.1"/>
    <property type="molecule type" value="Genomic_DNA"/>
</dbReference>